<evidence type="ECO:0000313" key="9">
    <source>
        <dbReference type="EMBL" id="VUW95612.1"/>
    </source>
</evidence>
<feature type="transmembrane region" description="Helical" evidence="7">
    <location>
        <begin position="47"/>
        <end position="65"/>
    </location>
</feature>
<name>A0A564SL03_STRCV</name>
<evidence type="ECO:0000259" key="8">
    <source>
        <dbReference type="PROSITE" id="PS50850"/>
    </source>
</evidence>
<reference evidence="9 10" key="1">
    <citation type="submission" date="2019-07" db="EMBL/GenBank/DDBJ databases">
        <authorList>
            <person name="Hibberd C M."/>
            <person name="Gehrig L. J."/>
            <person name="Chang H.-W."/>
            <person name="Venkatesh S."/>
        </authorList>
    </citation>
    <scope>NUCLEOTIDE SEQUENCE [LARGE SCALE GENOMIC DNA]</scope>
    <source>
        <strain evidence="9">Streptococcus_constellatus_SS_Bg39</strain>
    </source>
</reference>
<dbReference type="SUPFAM" id="SSF103473">
    <property type="entry name" value="MFS general substrate transporter"/>
    <property type="match status" value="1"/>
</dbReference>
<feature type="transmembrane region" description="Helical" evidence="7">
    <location>
        <begin position="256"/>
        <end position="275"/>
    </location>
</feature>
<dbReference type="AlphaFoldDB" id="A0A564SL03"/>
<comment type="subcellular location">
    <subcellularLocation>
        <location evidence="1">Cell membrane</location>
        <topology evidence="1">Multi-pass membrane protein</topology>
    </subcellularLocation>
</comment>
<protein>
    <submittedName>
        <fullName evidence="9">Bicyclomycin resistance protein</fullName>
    </submittedName>
</protein>
<dbReference type="PROSITE" id="PS50850">
    <property type="entry name" value="MFS"/>
    <property type="match status" value="1"/>
</dbReference>
<keyword evidence="6 7" id="KW-0472">Membrane</keyword>
<organism evidence="9 10">
    <name type="scientific">Streptococcus constellatus</name>
    <dbReference type="NCBI Taxonomy" id="76860"/>
    <lineage>
        <taxon>Bacteria</taxon>
        <taxon>Bacillati</taxon>
        <taxon>Bacillota</taxon>
        <taxon>Bacilli</taxon>
        <taxon>Lactobacillales</taxon>
        <taxon>Streptococcaceae</taxon>
        <taxon>Streptococcus</taxon>
        <taxon>Streptococcus anginosus group</taxon>
    </lineage>
</organism>
<feature type="transmembrane region" description="Helical" evidence="7">
    <location>
        <begin position="136"/>
        <end position="152"/>
    </location>
</feature>
<keyword evidence="2" id="KW-0813">Transport</keyword>
<keyword evidence="5 7" id="KW-1133">Transmembrane helix</keyword>
<feature type="transmembrane region" description="Helical" evidence="7">
    <location>
        <begin position="227"/>
        <end position="250"/>
    </location>
</feature>
<feature type="transmembrane region" description="Helical" evidence="7">
    <location>
        <begin position="98"/>
        <end position="116"/>
    </location>
</feature>
<evidence type="ECO:0000256" key="5">
    <source>
        <dbReference type="ARBA" id="ARBA00022989"/>
    </source>
</evidence>
<dbReference type="GO" id="GO:0005886">
    <property type="term" value="C:plasma membrane"/>
    <property type="evidence" value="ECO:0007669"/>
    <property type="project" value="UniProtKB-SubCell"/>
</dbReference>
<keyword evidence="4 7" id="KW-0812">Transmembrane</keyword>
<proteinExistence type="predicted"/>
<evidence type="ECO:0000256" key="6">
    <source>
        <dbReference type="ARBA" id="ARBA00023136"/>
    </source>
</evidence>
<evidence type="ECO:0000256" key="4">
    <source>
        <dbReference type="ARBA" id="ARBA00022692"/>
    </source>
</evidence>
<dbReference type="Pfam" id="PF07690">
    <property type="entry name" value="MFS_1"/>
    <property type="match status" value="1"/>
</dbReference>
<dbReference type="PANTHER" id="PTHR42718:SF46">
    <property type="entry name" value="BLR6921 PROTEIN"/>
    <property type="match status" value="1"/>
</dbReference>
<feature type="transmembrane region" description="Helical" evidence="7">
    <location>
        <begin position="164"/>
        <end position="184"/>
    </location>
</feature>
<accession>A0A564SL03</accession>
<dbReference type="EMBL" id="CABHMZ010000007">
    <property type="protein sequence ID" value="VUW95612.1"/>
    <property type="molecule type" value="Genomic_DNA"/>
</dbReference>
<feature type="domain" description="Major facilitator superfamily (MFS) profile" evidence="8">
    <location>
        <begin position="1"/>
        <end position="277"/>
    </location>
</feature>
<gene>
    <name evidence="9" type="primary">bcr</name>
    <name evidence="9" type="ORF">SCSS39_00619</name>
</gene>
<evidence type="ECO:0000256" key="1">
    <source>
        <dbReference type="ARBA" id="ARBA00004651"/>
    </source>
</evidence>
<dbReference type="Gene3D" id="1.20.1720.10">
    <property type="entry name" value="Multidrug resistance protein D"/>
    <property type="match status" value="1"/>
</dbReference>
<evidence type="ECO:0000256" key="7">
    <source>
        <dbReference type="SAM" id="Phobius"/>
    </source>
</evidence>
<dbReference type="InterPro" id="IPR036259">
    <property type="entry name" value="MFS_trans_sf"/>
</dbReference>
<dbReference type="GO" id="GO:0022857">
    <property type="term" value="F:transmembrane transporter activity"/>
    <property type="evidence" value="ECO:0007669"/>
    <property type="project" value="InterPro"/>
</dbReference>
<dbReference type="PANTHER" id="PTHR42718">
    <property type="entry name" value="MAJOR FACILITATOR SUPERFAMILY MULTIDRUG TRANSPORTER MFSC"/>
    <property type="match status" value="1"/>
</dbReference>
<evidence type="ECO:0000313" key="10">
    <source>
        <dbReference type="Proteomes" id="UP000385544"/>
    </source>
</evidence>
<sequence length="277" mass="30514">MISRAMIRELFDSRGAAQMLSTLMIIMALAPIMGPFIGGFLLTIGSWRLIFVLMAIIGALMLLACRQLKESLPKEKRSSLSLRHTFQNYRTLFTSKSFIIYTLCVTFFYVAAYAFITGSSEIYISYFHIKAEHYGFFFGINIIGVSIISMLNRRLVDRFSLRNLLRIATSCALAFALLLLLFNIGNFRSLWAVVFPMLLIFSTNGIVAACSNAAALNSVEDSMTGSAAALLGSLQYGSGILSSLLLALFSDGTPKAMVVIIFLAILASTLMAWIARK</sequence>
<feature type="transmembrane region" description="Helical" evidence="7">
    <location>
        <begin position="20"/>
        <end position="41"/>
    </location>
</feature>
<dbReference type="InterPro" id="IPR020846">
    <property type="entry name" value="MFS_dom"/>
</dbReference>
<keyword evidence="3" id="KW-1003">Cell membrane</keyword>
<dbReference type="Proteomes" id="UP000385544">
    <property type="component" value="Unassembled WGS sequence"/>
</dbReference>
<evidence type="ECO:0000256" key="2">
    <source>
        <dbReference type="ARBA" id="ARBA00022448"/>
    </source>
</evidence>
<evidence type="ECO:0000256" key="3">
    <source>
        <dbReference type="ARBA" id="ARBA00022475"/>
    </source>
</evidence>
<feature type="transmembrane region" description="Helical" evidence="7">
    <location>
        <begin position="190"/>
        <end position="215"/>
    </location>
</feature>
<dbReference type="InterPro" id="IPR011701">
    <property type="entry name" value="MFS"/>
</dbReference>